<reference evidence="2" key="1">
    <citation type="submission" date="2022-11" db="UniProtKB">
        <authorList>
            <consortium name="WormBaseParasite"/>
        </authorList>
    </citation>
    <scope>IDENTIFICATION</scope>
</reference>
<evidence type="ECO:0000313" key="2">
    <source>
        <dbReference type="WBParaSite" id="Gr19_v10_g16372.t1"/>
    </source>
</evidence>
<evidence type="ECO:0000313" key="1">
    <source>
        <dbReference type="Proteomes" id="UP000887572"/>
    </source>
</evidence>
<proteinExistence type="predicted"/>
<accession>A0A914HDK4</accession>
<dbReference type="AlphaFoldDB" id="A0A914HDK4"/>
<dbReference type="WBParaSite" id="Gr19_v10_g16372.t1">
    <property type="protein sequence ID" value="Gr19_v10_g16372.t1"/>
    <property type="gene ID" value="Gr19_v10_g16372"/>
</dbReference>
<sequence>MFERFNITRTHFPSIEHNFRPVHYSSLLTAAGSLVPFSTAALRKNFFEQQRELARLHGITIGTSHGVIDNLLAELSNSLLPQCFMNMVASEGTHANLVEFSRNLWRELWIRNGHLHSEGLHEILKKSNIPIPSEDVILDNKWGRMVEECHHELLNNQKFFDIPWAPIISQNSNEARKNVLVVYKKLQRSVKRYWWDFALWDIPIPVFREVLKNQFTKNAHITDVRIVDRKVDECKQHMVAMKFYYYNEYHVRNMLFAENIEPKPKDFLSKFLHGKE</sequence>
<dbReference type="Gene3D" id="3.40.30.10">
    <property type="entry name" value="Glutaredoxin"/>
    <property type="match status" value="1"/>
</dbReference>
<name>A0A914HDK4_GLORO</name>
<organism evidence="1 2">
    <name type="scientific">Globodera rostochiensis</name>
    <name type="common">Golden nematode worm</name>
    <name type="synonym">Heterodera rostochiensis</name>
    <dbReference type="NCBI Taxonomy" id="31243"/>
    <lineage>
        <taxon>Eukaryota</taxon>
        <taxon>Metazoa</taxon>
        <taxon>Ecdysozoa</taxon>
        <taxon>Nematoda</taxon>
        <taxon>Chromadorea</taxon>
        <taxon>Rhabditida</taxon>
        <taxon>Tylenchina</taxon>
        <taxon>Tylenchomorpha</taxon>
        <taxon>Tylenchoidea</taxon>
        <taxon>Heteroderidae</taxon>
        <taxon>Heteroderinae</taxon>
        <taxon>Globodera</taxon>
    </lineage>
</organism>
<protein>
    <submittedName>
        <fullName evidence="2">Uncharacterized protein</fullName>
    </submittedName>
</protein>
<dbReference type="Proteomes" id="UP000887572">
    <property type="component" value="Unplaced"/>
</dbReference>
<keyword evidence="1" id="KW-1185">Reference proteome</keyword>